<accession>X1H3Y1</accession>
<protein>
    <submittedName>
        <fullName evidence="1">Uncharacterized protein</fullName>
    </submittedName>
</protein>
<dbReference type="AlphaFoldDB" id="X1H3Y1"/>
<proteinExistence type="predicted"/>
<name>X1H3Y1_9ZZZZ</name>
<comment type="caution">
    <text evidence="1">The sequence shown here is derived from an EMBL/GenBank/DDBJ whole genome shotgun (WGS) entry which is preliminary data.</text>
</comment>
<reference evidence="1" key="1">
    <citation type="journal article" date="2014" name="Front. Microbiol.">
        <title>High frequency of phylogenetically diverse reductive dehalogenase-homologous genes in deep subseafloor sedimentary metagenomes.</title>
        <authorList>
            <person name="Kawai M."/>
            <person name="Futagami T."/>
            <person name="Toyoda A."/>
            <person name="Takaki Y."/>
            <person name="Nishi S."/>
            <person name="Hori S."/>
            <person name="Arai W."/>
            <person name="Tsubouchi T."/>
            <person name="Morono Y."/>
            <person name="Uchiyama I."/>
            <person name="Ito T."/>
            <person name="Fujiyama A."/>
            <person name="Inagaki F."/>
            <person name="Takami H."/>
        </authorList>
    </citation>
    <scope>NUCLEOTIDE SEQUENCE</scope>
    <source>
        <strain evidence="1">Expedition CK06-06</strain>
    </source>
</reference>
<sequence>MARVLSESGVLLGHTLILEVDREIINRVLRKI</sequence>
<feature type="non-terminal residue" evidence="1">
    <location>
        <position position="32"/>
    </location>
</feature>
<dbReference type="EMBL" id="BARU01008340">
    <property type="protein sequence ID" value="GAH39963.1"/>
    <property type="molecule type" value="Genomic_DNA"/>
</dbReference>
<organism evidence="1">
    <name type="scientific">marine sediment metagenome</name>
    <dbReference type="NCBI Taxonomy" id="412755"/>
    <lineage>
        <taxon>unclassified sequences</taxon>
        <taxon>metagenomes</taxon>
        <taxon>ecological metagenomes</taxon>
    </lineage>
</organism>
<gene>
    <name evidence="1" type="ORF">S03H2_16335</name>
</gene>
<evidence type="ECO:0000313" key="1">
    <source>
        <dbReference type="EMBL" id="GAH39963.1"/>
    </source>
</evidence>